<dbReference type="RefSeq" id="WP_101879090.1">
    <property type="nucleotide sequence ID" value="NZ_JBDGDJ010000027.1"/>
</dbReference>
<sequence length="411" mass="46611">MNKRKNFLYGMLISLIFLLGTATTAFADEETLTGDEVVPCTVTFSITDVTYSYEGDIEVLMNDVTGTSNKSYILTKANSYGSGNQPKFTIPAPTTYKITFKGIKEGYQIVNSDNTKITDFPATANGYEFNWKITYTDERKQEVEKEVESIRGSIGRGSSDSNQTQDNNQNVSNTSTTQDSEKEESKKSNASKNQSADEAFQEFLDKVSFTENDETWNDFATGYLGLFNDEAQSRADDFVNVVKNATEEDWFNMSQYDRFVYYESYVRIQKYINLGNWEKYFSSKEAFHNKITSPVVELMNGTEEGDTTVVSDAYLKLMDWQYDYVQEHKAAFDFITGKDYIENGGSKADLKQEQKDKEAKRKAEINELQEAKKAADISDDTSEKRGLVIIPLILVLGCGILLICQKFKHDK</sequence>
<dbReference type="EMBL" id="NIHM01000002">
    <property type="protein sequence ID" value="PLT57789.1"/>
    <property type="molecule type" value="Genomic_DNA"/>
</dbReference>
<name>A0A2N5NLL7_MEDGN</name>
<evidence type="ECO:0000256" key="2">
    <source>
        <dbReference type="SAM" id="MobiDB-lite"/>
    </source>
</evidence>
<gene>
    <name evidence="5" type="ORF">CDL18_02180</name>
</gene>
<feature type="coiled-coil region" evidence="1">
    <location>
        <begin position="347"/>
        <end position="374"/>
    </location>
</feature>
<evidence type="ECO:0000256" key="1">
    <source>
        <dbReference type="SAM" id="Coils"/>
    </source>
</evidence>
<feature type="signal peptide" evidence="4">
    <location>
        <begin position="1"/>
        <end position="27"/>
    </location>
</feature>
<feature type="transmembrane region" description="Helical" evidence="3">
    <location>
        <begin position="386"/>
        <end position="404"/>
    </location>
</feature>
<comment type="caution">
    <text evidence="5">The sequence shown here is derived from an EMBL/GenBank/DDBJ whole genome shotgun (WGS) entry which is preliminary data.</text>
</comment>
<dbReference type="Proteomes" id="UP000234849">
    <property type="component" value="Unassembled WGS sequence"/>
</dbReference>
<keyword evidence="4" id="KW-0732">Signal</keyword>
<evidence type="ECO:0000256" key="4">
    <source>
        <dbReference type="SAM" id="SignalP"/>
    </source>
</evidence>
<keyword evidence="1" id="KW-0175">Coiled coil</keyword>
<feature type="region of interest" description="Disordered" evidence="2">
    <location>
        <begin position="144"/>
        <end position="196"/>
    </location>
</feature>
<feature type="chain" id="PRO_5014820840" evidence="4">
    <location>
        <begin position="28"/>
        <end position="411"/>
    </location>
</feature>
<keyword evidence="3" id="KW-1133">Transmembrane helix</keyword>
<organism evidence="5 6">
    <name type="scientific">Mediterraneibacter gnavus</name>
    <name type="common">Ruminococcus gnavus</name>
    <dbReference type="NCBI Taxonomy" id="33038"/>
    <lineage>
        <taxon>Bacteria</taxon>
        <taxon>Bacillati</taxon>
        <taxon>Bacillota</taxon>
        <taxon>Clostridia</taxon>
        <taxon>Lachnospirales</taxon>
        <taxon>Lachnospiraceae</taxon>
        <taxon>Mediterraneibacter</taxon>
    </lineage>
</organism>
<protein>
    <submittedName>
        <fullName evidence="5">Uncharacterized protein</fullName>
    </submittedName>
</protein>
<feature type="compositionally biased region" description="Low complexity" evidence="2">
    <location>
        <begin position="150"/>
        <end position="178"/>
    </location>
</feature>
<evidence type="ECO:0000313" key="5">
    <source>
        <dbReference type="EMBL" id="PLT57789.1"/>
    </source>
</evidence>
<keyword evidence="3" id="KW-0812">Transmembrane</keyword>
<accession>A0A2N5NLL7</accession>
<evidence type="ECO:0000313" key="6">
    <source>
        <dbReference type="Proteomes" id="UP000234849"/>
    </source>
</evidence>
<evidence type="ECO:0000256" key="3">
    <source>
        <dbReference type="SAM" id="Phobius"/>
    </source>
</evidence>
<dbReference type="AlphaFoldDB" id="A0A2N5NLL7"/>
<keyword evidence="3" id="KW-0472">Membrane</keyword>
<reference evidence="5 6" key="1">
    <citation type="journal article" date="2017" name="Genome Med.">
        <title>A novel Ruminococcus gnavus clade enriched in inflammatory bowel disease patients.</title>
        <authorList>
            <person name="Hall A.B."/>
            <person name="Yassour M."/>
            <person name="Sauk J."/>
            <person name="Garner A."/>
            <person name="Jiang X."/>
            <person name="Arthur T."/>
            <person name="Lagoudas G.K."/>
            <person name="Vatanen T."/>
            <person name="Fornelos N."/>
            <person name="Wilson R."/>
            <person name="Bertha M."/>
            <person name="Cohen M."/>
            <person name="Garber J."/>
            <person name="Khalili H."/>
            <person name="Gevers D."/>
            <person name="Ananthakrishnan A.N."/>
            <person name="Kugathasan S."/>
            <person name="Lander E.S."/>
            <person name="Blainey P."/>
            <person name="Vlamakis H."/>
            <person name="Xavier R.J."/>
            <person name="Huttenhower C."/>
        </authorList>
    </citation>
    <scope>NUCLEOTIDE SEQUENCE [LARGE SCALE GENOMIC DNA]</scope>
    <source>
        <strain evidence="5 6">RJX1118</strain>
    </source>
</reference>
<proteinExistence type="predicted"/>